<dbReference type="AlphaFoldDB" id="A0A1M5VZP0"/>
<dbReference type="InterPro" id="IPR013542">
    <property type="entry name" value="QueG_DUF1730"/>
</dbReference>
<dbReference type="RefSeq" id="WP_072831374.1">
    <property type="nucleotide sequence ID" value="NZ_FQXP01000005.1"/>
</dbReference>
<dbReference type="GO" id="GO:0008616">
    <property type="term" value="P:tRNA queuosine(34) biosynthetic process"/>
    <property type="evidence" value="ECO:0007669"/>
    <property type="project" value="UniProtKB-KW"/>
</dbReference>
<evidence type="ECO:0000313" key="10">
    <source>
        <dbReference type="EMBL" id="SHH80799.1"/>
    </source>
</evidence>
<dbReference type="Proteomes" id="UP000184526">
    <property type="component" value="Unassembled WGS sequence"/>
</dbReference>
<dbReference type="Gene3D" id="3.30.70.20">
    <property type="match status" value="1"/>
</dbReference>
<evidence type="ECO:0000256" key="3">
    <source>
        <dbReference type="ARBA" id="ARBA00022694"/>
    </source>
</evidence>
<protein>
    <submittedName>
        <fullName evidence="10">Epoxyqueuosine reductase</fullName>
    </submittedName>
</protein>
<keyword evidence="5" id="KW-0671">Queuosine biosynthesis</keyword>
<dbReference type="EMBL" id="FQXP01000005">
    <property type="protein sequence ID" value="SHH80799.1"/>
    <property type="molecule type" value="Genomic_DNA"/>
</dbReference>
<dbReference type="GO" id="GO:0051539">
    <property type="term" value="F:4 iron, 4 sulfur cluster binding"/>
    <property type="evidence" value="ECO:0007669"/>
    <property type="project" value="UniProtKB-KW"/>
</dbReference>
<keyword evidence="8" id="KW-0411">Iron-sulfur</keyword>
<organism evidence="10 11">
    <name type="scientific">Clostridium collagenovorans DSM 3089</name>
    <dbReference type="NCBI Taxonomy" id="1121306"/>
    <lineage>
        <taxon>Bacteria</taxon>
        <taxon>Bacillati</taxon>
        <taxon>Bacillota</taxon>
        <taxon>Clostridia</taxon>
        <taxon>Eubacteriales</taxon>
        <taxon>Clostridiaceae</taxon>
        <taxon>Clostridium</taxon>
    </lineage>
</organism>
<dbReference type="InterPro" id="IPR017900">
    <property type="entry name" value="4Fe4S_Fe_S_CS"/>
</dbReference>
<dbReference type="GO" id="GO:0052693">
    <property type="term" value="F:epoxyqueuosine reductase activity"/>
    <property type="evidence" value="ECO:0007669"/>
    <property type="project" value="TreeGrafter"/>
</dbReference>
<reference evidence="10 11" key="1">
    <citation type="submission" date="2016-11" db="EMBL/GenBank/DDBJ databases">
        <authorList>
            <person name="Jaros S."/>
            <person name="Januszkiewicz K."/>
            <person name="Wedrychowicz H."/>
        </authorList>
    </citation>
    <scope>NUCLEOTIDE SEQUENCE [LARGE SCALE GENOMIC DNA]</scope>
    <source>
        <strain evidence="10 11">DSM 3089</strain>
    </source>
</reference>
<dbReference type="GO" id="GO:0046872">
    <property type="term" value="F:metal ion binding"/>
    <property type="evidence" value="ECO:0007669"/>
    <property type="project" value="UniProtKB-KW"/>
</dbReference>
<dbReference type="NCBIfam" id="TIGR00276">
    <property type="entry name" value="tRNA epoxyqueuosine(34) reductase QueG"/>
    <property type="match status" value="1"/>
</dbReference>
<name>A0A1M5VZP0_9CLOT</name>
<evidence type="ECO:0000256" key="1">
    <source>
        <dbReference type="ARBA" id="ARBA00022485"/>
    </source>
</evidence>
<dbReference type="PANTHER" id="PTHR30002">
    <property type="entry name" value="EPOXYQUEUOSINE REDUCTASE"/>
    <property type="match status" value="1"/>
</dbReference>
<keyword evidence="7" id="KW-0408">Iron</keyword>
<dbReference type="PROSITE" id="PS51379">
    <property type="entry name" value="4FE4S_FER_2"/>
    <property type="match status" value="1"/>
</dbReference>
<gene>
    <name evidence="10" type="ORF">SAMN02745196_01463</name>
</gene>
<dbReference type="Pfam" id="PF13484">
    <property type="entry name" value="Fer4_16"/>
    <property type="match status" value="1"/>
</dbReference>
<evidence type="ECO:0000256" key="5">
    <source>
        <dbReference type="ARBA" id="ARBA00022785"/>
    </source>
</evidence>
<dbReference type="SUPFAM" id="SSF46548">
    <property type="entry name" value="alpha-helical ferredoxin"/>
    <property type="match status" value="1"/>
</dbReference>
<dbReference type="PROSITE" id="PS00198">
    <property type="entry name" value="4FE4S_FER_1"/>
    <property type="match status" value="1"/>
</dbReference>
<evidence type="ECO:0000259" key="9">
    <source>
        <dbReference type="PROSITE" id="PS51379"/>
    </source>
</evidence>
<dbReference type="STRING" id="1121306.SAMN02745196_01463"/>
<evidence type="ECO:0000256" key="8">
    <source>
        <dbReference type="ARBA" id="ARBA00023014"/>
    </source>
</evidence>
<feature type="domain" description="4Fe-4S ferredoxin-type" evidence="9">
    <location>
        <begin position="165"/>
        <end position="198"/>
    </location>
</feature>
<dbReference type="OrthoDB" id="9784571at2"/>
<evidence type="ECO:0000256" key="2">
    <source>
        <dbReference type="ARBA" id="ARBA00022490"/>
    </source>
</evidence>
<evidence type="ECO:0000256" key="6">
    <source>
        <dbReference type="ARBA" id="ARBA00023002"/>
    </source>
</evidence>
<proteinExistence type="predicted"/>
<dbReference type="InterPro" id="IPR017896">
    <property type="entry name" value="4Fe4S_Fe-S-bd"/>
</dbReference>
<keyword evidence="2" id="KW-0963">Cytoplasm</keyword>
<accession>A0A1M5VZP0</accession>
<keyword evidence="1" id="KW-0004">4Fe-4S</keyword>
<evidence type="ECO:0000256" key="4">
    <source>
        <dbReference type="ARBA" id="ARBA00022723"/>
    </source>
</evidence>
<keyword evidence="4" id="KW-0479">Metal-binding</keyword>
<keyword evidence="11" id="KW-1185">Reference proteome</keyword>
<evidence type="ECO:0000256" key="7">
    <source>
        <dbReference type="ARBA" id="ARBA00023004"/>
    </source>
</evidence>
<keyword evidence="6" id="KW-0560">Oxidoreductase</keyword>
<sequence length="332" mass="38812">MNIKESISQKLRDIDLDTFGFLKCEVFHDLKEFLVVKEELSLINEFEESEIEKRINPLLLMPEGKTIISIAFPYYVENNKEKDEIYFSRYTRTLDYHRVVHRYLDEVIRHIESLGGKALGFVDSNPLPERYIAMKSGVGFIGKNNMIITEKYGSYVFLGEIITDLEIEEDMPKENLCGECRECIKACPTKSIKNIKEKNLKGILNNSKICLSYITQKKEIDFPFIKLMDGRLFGCDSCQESCPYNKDINNKIIKEFESIDYMDKVNLEELLNLDNAKFKELYKCTSCGWRGKNILIRNSMIAAYNKGRLNLDYINNIKSTYVKEYFEKILRL</sequence>
<evidence type="ECO:0000313" key="11">
    <source>
        <dbReference type="Proteomes" id="UP000184526"/>
    </source>
</evidence>
<dbReference type="InterPro" id="IPR004453">
    <property type="entry name" value="QueG"/>
</dbReference>
<keyword evidence="3" id="KW-0819">tRNA processing</keyword>
<dbReference type="PANTHER" id="PTHR30002:SF4">
    <property type="entry name" value="EPOXYQUEUOSINE REDUCTASE"/>
    <property type="match status" value="1"/>
</dbReference>
<dbReference type="Pfam" id="PF08331">
    <property type="entry name" value="QueG_DUF1730"/>
    <property type="match status" value="1"/>
</dbReference>